<gene>
    <name evidence="8" type="ORF">NEOLEDRAFT_1096681</name>
</gene>
<keyword evidence="6" id="KW-0460">Magnesium</keyword>
<dbReference type="EMBL" id="KV425589">
    <property type="protein sequence ID" value="KZT23005.1"/>
    <property type="molecule type" value="Genomic_DNA"/>
</dbReference>
<evidence type="ECO:0000256" key="2">
    <source>
        <dbReference type="ARBA" id="ARBA00022741"/>
    </source>
</evidence>
<dbReference type="GO" id="GO:0046872">
    <property type="term" value="F:metal ion binding"/>
    <property type="evidence" value="ECO:0007669"/>
    <property type="project" value="UniProtKB-KW"/>
</dbReference>
<dbReference type="PRINTS" id="PR00318">
    <property type="entry name" value="GPROTEINA"/>
</dbReference>
<protein>
    <submittedName>
        <fullName evidence="8">G-alpha-domain-containing protein</fullName>
    </submittedName>
</protein>
<dbReference type="InterPro" id="IPR011025">
    <property type="entry name" value="GproteinA_insert"/>
</dbReference>
<keyword evidence="2 5" id="KW-0547">Nucleotide-binding</keyword>
<dbReference type="GO" id="GO:0031683">
    <property type="term" value="F:G-protein beta/gamma-subunit complex binding"/>
    <property type="evidence" value="ECO:0007669"/>
    <property type="project" value="InterPro"/>
</dbReference>
<dbReference type="STRING" id="1314782.A0A165QXE0"/>
<accession>A0A165QXE0</accession>
<dbReference type="GO" id="GO:0005834">
    <property type="term" value="C:heterotrimeric G-protein complex"/>
    <property type="evidence" value="ECO:0007669"/>
    <property type="project" value="TreeGrafter"/>
</dbReference>
<feature type="compositionally biased region" description="Basic and acidic residues" evidence="7">
    <location>
        <begin position="23"/>
        <end position="42"/>
    </location>
</feature>
<dbReference type="PROSITE" id="PS51882">
    <property type="entry name" value="G_ALPHA"/>
    <property type="match status" value="1"/>
</dbReference>
<evidence type="ECO:0000256" key="7">
    <source>
        <dbReference type="SAM" id="MobiDB-lite"/>
    </source>
</evidence>
<feature type="binding site" evidence="6">
    <location>
        <position position="295"/>
    </location>
    <ligand>
        <name>Mg(2+)</name>
        <dbReference type="ChEBI" id="CHEBI:18420"/>
    </ligand>
</feature>
<keyword evidence="4" id="KW-0807">Transducer</keyword>
<feature type="region of interest" description="Disordered" evidence="7">
    <location>
        <begin position="1"/>
        <end position="42"/>
    </location>
</feature>
<dbReference type="GO" id="GO:0007188">
    <property type="term" value="P:adenylate cyclase-modulating G protein-coupled receptor signaling pathway"/>
    <property type="evidence" value="ECO:0007669"/>
    <property type="project" value="TreeGrafter"/>
</dbReference>
<dbReference type="GO" id="GO:0003924">
    <property type="term" value="F:GTPase activity"/>
    <property type="evidence" value="ECO:0007669"/>
    <property type="project" value="InterPro"/>
</dbReference>
<dbReference type="InterPro" id="IPR001019">
    <property type="entry name" value="Gprotein_alpha_su"/>
</dbReference>
<dbReference type="PANTHER" id="PTHR10218:SF360">
    <property type="entry name" value="GUANINE NUCLEOTIDE-BINDING PROTEIN SUBUNIT ALPHA HOMOLOG"/>
    <property type="match status" value="1"/>
</dbReference>
<dbReference type="Gene3D" id="1.10.400.10">
    <property type="entry name" value="GI Alpha 1, domain 2-like"/>
    <property type="match status" value="1"/>
</dbReference>
<keyword evidence="3 5" id="KW-0342">GTP-binding</keyword>
<feature type="binding site" evidence="5">
    <location>
        <begin position="388"/>
        <end position="391"/>
    </location>
    <ligand>
        <name>GTP</name>
        <dbReference type="ChEBI" id="CHEBI:37565"/>
    </ligand>
</feature>
<evidence type="ECO:0000256" key="6">
    <source>
        <dbReference type="PIRSR" id="PIRSR601019-2"/>
    </source>
</evidence>
<evidence type="ECO:0000313" key="9">
    <source>
        <dbReference type="Proteomes" id="UP000076761"/>
    </source>
</evidence>
<dbReference type="InParanoid" id="A0A165QXE0"/>
<dbReference type="SUPFAM" id="SSF47895">
    <property type="entry name" value="Transducin (alpha subunit), insertion domain"/>
    <property type="match status" value="1"/>
</dbReference>
<evidence type="ECO:0000256" key="3">
    <source>
        <dbReference type="ARBA" id="ARBA00023134"/>
    </source>
</evidence>
<evidence type="ECO:0000256" key="1">
    <source>
        <dbReference type="ARBA" id="ARBA00022723"/>
    </source>
</evidence>
<dbReference type="GO" id="GO:0005737">
    <property type="term" value="C:cytoplasm"/>
    <property type="evidence" value="ECO:0007669"/>
    <property type="project" value="TreeGrafter"/>
</dbReference>
<dbReference type="Pfam" id="PF00503">
    <property type="entry name" value="G-alpha"/>
    <property type="match status" value="1"/>
</dbReference>
<dbReference type="SUPFAM" id="SSF52540">
    <property type="entry name" value="P-loop containing nucleoside triphosphate hydrolases"/>
    <property type="match status" value="1"/>
</dbReference>
<dbReference type="SMART" id="SM00275">
    <property type="entry name" value="G_alpha"/>
    <property type="match status" value="1"/>
</dbReference>
<evidence type="ECO:0000313" key="8">
    <source>
        <dbReference type="EMBL" id="KZT23005.1"/>
    </source>
</evidence>
<dbReference type="GO" id="GO:0005525">
    <property type="term" value="F:GTP binding"/>
    <property type="evidence" value="ECO:0007669"/>
    <property type="project" value="UniProtKB-KW"/>
</dbReference>
<organism evidence="8 9">
    <name type="scientific">Neolentinus lepideus HHB14362 ss-1</name>
    <dbReference type="NCBI Taxonomy" id="1314782"/>
    <lineage>
        <taxon>Eukaryota</taxon>
        <taxon>Fungi</taxon>
        <taxon>Dikarya</taxon>
        <taxon>Basidiomycota</taxon>
        <taxon>Agaricomycotina</taxon>
        <taxon>Agaricomycetes</taxon>
        <taxon>Gloeophyllales</taxon>
        <taxon>Gloeophyllaceae</taxon>
        <taxon>Neolentinus</taxon>
    </lineage>
</organism>
<dbReference type="Proteomes" id="UP000076761">
    <property type="component" value="Unassembled WGS sequence"/>
</dbReference>
<keyword evidence="9" id="KW-1185">Reference proteome</keyword>
<keyword evidence="1 6" id="KW-0479">Metal-binding</keyword>
<sequence>MGRSVDLDDPFIAVLAPPPDETPVEKAAREKREAEARRVSDEIDEMLRQERAGMKKKRPVRVLLLGQSESGKSTTLKNFQLTYARKAWAEERSSWKAVVQLNLVRNVNTILDLLSREMGPLSPRSRSQSPDGDLGGDSVEAAFTEQHHLLKLRLGPLRRIQYDLEVRLGSGATEAVASSAPAAPFDDDAVPRQQEFYVRSSNGWKTALDKFRFLGRRDERGGKDYDCSGEVAEVLAGCREDVKALWGDAVVRDVLRRHKIRLEEASGFFLDDVDRIATREYEPSDDDVIRARLRTLGVQEYRFVFEIGRTAGHEWRMYDVGGARHCRAAWLPYFDDVDAVIFLAPVSAFDEKLAEDPRVNRLEDSYLLWKSVCRSKLLAKTQIILFLNKIDLLQKKLDSGVQVKDSVPSFGDRSNDTATVTKYFQQHFREIAKQNSPEPRPFFVHLTSVIDTKSTATTLSVVEEGILRDHLRRADLL</sequence>
<dbReference type="PANTHER" id="PTHR10218">
    <property type="entry name" value="GTP-BINDING PROTEIN ALPHA SUBUNIT"/>
    <property type="match status" value="1"/>
</dbReference>
<evidence type="ECO:0000256" key="5">
    <source>
        <dbReference type="PIRSR" id="PIRSR601019-1"/>
    </source>
</evidence>
<evidence type="ECO:0000256" key="4">
    <source>
        <dbReference type="ARBA" id="ARBA00023224"/>
    </source>
</evidence>
<dbReference type="Gene3D" id="3.40.50.300">
    <property type="entry name" value="P-loop containing nucleotide triphosphate hydrolases"/>
    <property type="match status" value="2"/>
</dbReference>
<feature type="region of interest" description="Disordered" evidence="7">
    <location>
        <begin position="119"/>
        <end position="138"/>
    </location>
</feature>
<dbReference type="AlphaFoldDB" id="A0A165QXE0"/>
<reference evidence="8 9" key="1">
    <citation type="journal article" date="2016" name="Mol. Biol. Evol.">
        <title>Comparative Genomics of Early-Diverging Mushroom-Forming Fungi Provides Insights into the Origins of Lignocellulose Decay Capabilities.</title>
        <authorList>
            <person name="Nagy L.G."/>
            <person name="Riley R."/>
            <person name="Tritt A."/>
            <person name="Adam C."/>
            <person name="Daum C."/>
            <person name="Floudas D."/>
            <person name="Sun H."/>
            <person name="Yadav J.S."/>
            <person name="Pangilinan J."/>
            <person name="Larsson K.H."/>
            <person name="Matsuura K."/>
            <person name="Barry K."/>
            <person name="Labutti K."/>
            <person name="Kuo R."/>
            <person name="Ohm R.A."/>
            <person name="Bhattacharya S.S."/>
            <person name="Shirouzu T."/>
            <person name="Yoshinaga Y."/>
            <person name="Martin F.M."/>
            <person name="Grigoriev I.V."/>
            <person name="Hibbett D.S."/>
        </authorList>
    </citation>
    <scope>NUCLEOTIDE SEQUENCE [LARGE SCALE GENOMIC DNA]</scope>
    <source>
        <strain evidence="8 9">HHB14362 ss-1</strain>
    </source>
</reference>
<dbReference type="InterPro" id="IPR027417">
    <property type="entry name" value="P-loop_NTPase"/>
</dbReference>
<dbReference type="FunFam" id="3.40.50.300:FF:000692">
    <property type="entry name" value="Guanine nucleotide-binding protein subunit alpha"/>
    <property type="match status" value="1"/>
</dbReference>
<dbReference type="OrthoDB" id="5817230at2759"/>
<dbReference type="GO" id="GO:0001664">
    <property type="term" value="F:G protein-coupled receptor binding"/>
    <property type="evidence" value="ECO:0007669"/>
    <property type="project" value="TreeGrafter"/>
</dbReference>
<name>A0A165QXE0_9AGAM</name>
<proteinExistence type="predicted"/>